<reference evidence="1" key="1">
    <citation type="submission" date="2018-02" db="EMBL/GenBank/DDBJ databases">
        <title>Rhizophora mucronata_Transcriptome.</title>
        <authorList>
            <person name="Meera S.P."/>
            <person name="Sreeshan A."/>
            <person name="Augustine A."/>
        </authorList>
    </citation>
    <scope>NUCLEOTIDE SEQUENCE</scope>
    <source>
        <tissue evidence="1">Leaf</tissue>
    </source>
</reference>
<sequence length="45" mass="5332">MRKFLHSNTQTHQCFIKHNSVQQSIKNAAPNEISFKHIDRLHTNM</sequence>
<organism evidence="1">
    <name type="scientific">Rhizophora mucronata</name>
    <name type="common">Asiatic mangrove</name>
    <dbReference type="NCBI Taxonomy" id="61149"/>
    <lineage>
        <taxon>Eukaryota</taxon>
        <taxon>Viridiplantae</taxon>
        <taxon>Streptophyta</taxon>
        <taxon>Embryophyta</taxon>
        <taxon>Tracheophyta</taxon>
        <taxon>Spermatophyta</taxon>
        <taxon>Magnoliopsida</taxon>
        <taxon>eudicotyledons</taxon>
        <taxon>Gunneridae</taxon>
        <taxon>Pentapetalae</taxon>
        <taxon>rosids</taxon>
        <taxon>fabids</taxon>
        <taxon>Malpighiales</taxon>
        <taxon>Rhizophoraceae</taxon>
        <taxon>Rhizophora</taxon>
    </lineage>
</organism>
<accession>A0A2P2NLF2</accession>
<protein>
    <submittedName>
        <fullName evidence="1">Uncharacterized protein</fullName>
    </submittedName>
</protein>
<dbReference type="EMBL" id="GGEC01062809">
    <property type="protein sequence ID" value="MBX43293.1"/>
    <property type="molecule type" value="Transcribed_RNA"/>
</dbReference>
<dbReference type="AlphaFoldDB" id="A0A2P2NLF2"/>
<evidence type="ECO:0000313" key="1">
    <source>
        <dbReference type="EMBL" id="MBX43293.1"/>
    </source>
</evidence>
<proteinExistence type="predicted"/>
<name>A0A2P2NLF2_RHIMU</name>